<evidence type="ECO:0000313" key="3">
    <source>
        <dbReference type="Proteomes" id="UP000316196"/>
    </source>
</evidence>
<accession>A0A542ZSY4</accession>
<keyword evidence="1" id="KW-0812">Transmembrane</keyword>
<comment type="caution">
    <text evidence="2">The sequence shown here is derived from an EMBL/GenBank/DDBJ whole genome shotgun (WGS) entry which is preliminary data.</text>
</comment>
<gene>
    <name evidence="2" type="ORF">FB460_1198</name>
</gene>
<dbReference type="OrthoDB" id="3710795at2"/>
<evidence type="ECO:0000313" key="2">
    <source>
        <dbReference type="EMBL" id="TQL63386.1"/>
    </source>
</evidence>
<dbReference type="EMBL" id="VFOR01000001">
    <property type="protein sequence ID" value="TQL63386.1"/>
    <property type="molecule type" value="Genomic_DNA"/>
</dbReference>
<reference evidence="2 3" key="1">
    <citation type="submission" date="2019-06" db="EMBL/GenBank/DDBJ databases">
        <title>Sequencing the genomes of 1000 actinobacteria strains.</title>
        <authorList>
            <person name="Klenk H.-P."/>
        </authorList>
    </citation>
    <scope>NUCLEOTIDE SEQUENCE [LARGE SCALE GENOMIC DNA]</scope>
    <source>
        <strain evidence="2 3">DSM 8251</strain>
    </source>
</reference>
<name>A0A542ZSY4_9ACTN</name>
<feature type="transmembrane region" description="Helical" evidence="1">
    <location>
        <begin position="12"/>
        <end position="33"/>
    </location>
</feature>
<keyword evidence="1" id="KW-1133">Transmembrane helix</keyword>
<dbReference type="AlphaFoldDB" id="A0A542ZSY4"/>
<sequence>MKSSTYLLRPVPPVRAFLTASALCITGAVLIVLATDNAWHWIVTVLGVLLVTLGVALTVLGVIALYRLRVRAVFDATGYNIRSQRGQVDGTWIDVTRVTLSGPRLVIERREGEDHQVLTPMGDRDPLAEEMLQDMSHRLHNRYGL</sequence>
<keyword evidence="3" id="KW-1185">Reference proteome</keyword>
<evidence type="ECO:0000256" key="1">
    <source>
        <dbReference type="SAM" id="Phobius"/>
    </source>
</evidence>
<feature type="transmembrane region" description="Helical" evidence="1">
    <location>
        <begin position="39"/>
        <end position="66"/>
    </location>
</feature>
<organism evidence="2 3">
    <name type="scientific">Propioniferax innocua</name>
    <dbReference type="NCBI Taxonomy" id="1753"/>
    <lineage>
        <taxon>Bacteria</taxon>
        <taxon>Bacillati</taxon>
        <taxon>Actinomycetota</taxon>
        <taxon>Actinomycetes</taxon>
        <taxon>Propionibacteriales</taxon>
        <taxon>Propionibacteriaceae</taxon>
        <taxon>Propioniferax</taxon>
    </lineage>
</organism>
<proteinExistence type="predicted"/>
<protein>
    <submittedName>
        <fullName evidence="2">Uncharacterized protein</fullName>
    </submittedName>
</protein>
<keyword evidence="1" id="KW-0472">Membrane</keyword>
<dbReference type="Proteomes" id="UP000316196">
    <property type="component" value="Unassembled WGS sequence"/>
</dbReference>
<dbReference type="RefSeq" id="WP_142093113.1">
    <property type="nucleotide sequence ID" value="NZ_BAAAMD010000002.1"/>
</dbReference>